<dbReference type="EMBL" id="JAUCMV010000005">
    <property type="protein sequence ID" value="KAK0393651.1"/>
    <property type="molecule type" value="Genomic_DNA"/>
</dbReference>
<feature type="transmembrane region" description="Helical" evidence="1">
    <location>
        <begin position="248"/>
        <end position="266"/>
    </location>
</feature>
<feature type="transmembrane region" description="Helical" evidence="1">
    <location>
        <begin position="178"/>
        <end position="195"/>
    </location>
</feature>
<accession>A0AA39GUE6</accession>
<gene>
    <name evidence="2" type="ORF">QR680_000334</name>
</gene>
<feature type="transmembrane region" description="Helical" evidence="1">
    <location>
        <begin position="42"/>
        <end position="67"/>
    </location>
</feature>
<sequence length="282" mass="31906">MYLRLFHDLLRGLVVPIDIVTIVLLLKMVYERKRSALPSGGILILSILASIFICSIVGLVDAILWLVEASEWIVTPYALNTALYILERIRVISLAFFLSTFALNFAHRTYLSNISTEKSTIARALCFVIPPAYGIFMVTFVTVSCFGYVSESHNDKGHPSFGGMKPWMNVVDTSSKTFFYWLAISIGYWNTRILKHPQNFNWKLIPSMFMMKAWIWISRTGALLVALELARLLLSFTTYGYVRSALEALPSVVASVQVLIVTRVVYGHRQQRPTVDIVTIIV</sequence>
<comment type="caution">
    <text evidence="2">The sequence shown here is derived from an EMBL/GenBank/DDBJ whole genome shotgun (WGS) entry which is preliminary data.</text>
</comment>
<keyword evidence="1" id="KW-0812">Transmembrane</keyword>
<name>A0AA39GUE6_9BILA</name>
<evidence type="ECO:0000256" key="1">
    <source>
        <dbReference type="SAM" id="Phobius"/>
    </source>
</evidence>
<proteinExistence type="predicted"/>
<keyword evidence="1" id="KW-1133">Transmembrane helix</keyword>
<evidence type="ECO:0000313" key="2">
    <source>
        <dbReference type="EMBL" id="KAK0393651.1"/>
    </source>
</evidence>
<dbReference type="Proteomes" id="UP001175271">
    <property type="component" value="Unassembled WGS sequence"/>
</dbReference>
<organism evidence="2 3">
    <name type="scientific">Steinernema hermaphroditum</name>
    <dbReference type="NCBI Taxonomy" id="289476"/>
    <lineage>
        <taxon>Eukaryota</taxon>
        <taxon>Metazoa</taxon>
        <taxon>Ecdysozoa</taxon>
        <taxon>Nematoda</taxon>
        <taxon>Chromadorea</taxon>
        <taxon>Rhabditida</taxon>
        <taxon>Tylenchina</taxon>
        <taxon>Panagrolaimomorpha</taxon>
        <taxon>Strongyloidoidea</taxon>
        <taxon>Steinernematidae</taxon>
        <taxon>Steinernema</taxon>
    </lineage>
</organism>
<dbReference type="AlphaFoldDB" id="A0AA39GUE6"/>
<keyword evidence="3" id="KW-1185">Reference proteome</keyword>
<feature type="transmembrane region" description="Helical" evidence="1">
    <location>
        <begin position="216"/>
        <end position="242"/>
    </location>
</feature>
<feature type="transmembrane region" description="Helical" evidence="1">
    <location>
        <begin position="12"/>
        <end position="30"/>
    </location>
</feature>
<feature type="transmembrane region" description="Helical" evidence="1">
    <location>
        <begin position="82"/>
        <end position="103"/>
    </location>
</feature>
<reference evidence="2" key="1">
    <citation type="submission" date="2023-06" db="EMBL/GenBank/DDBJ databases">
        <title>Genomic analysis of the entomopathogenic nematode Steinernema hermaphroditum.</title>
        <authorList>
            <person name="Schwarz E.M."/>
            <person name="Heppert J.K."/>
            <person name="Baniya A."/>
            <person name="Schwartz H.T."/>
            <person name="Tan C.-H."/>
            <person name="Antoshechkin I."/>
            <person name="Sternberg P.W."/>
            <person name="Goodrich-Blair H."/>
            <person name="Dillman A.R."/>
        </authorList>
    </citation>
    <scope>NUCLEOTIDE SEQUENCE</scope>
    <source>
        <strain evidence="2">PS9179</strain>
        <tissue evidence="2">Whole animal</tissue>
    </source>
</reference>
<keyword evidence="1" id="KW-0472">Membrane</keyword>
<protein>
    <submittedName>
        <fullName evidence="2">Uncharacterized protein</fullName>
    </submittedName>
</protein>
<evidence type="ECO:0000313" key="3">
    <source>
        <dbReference type="Proteomes" id="UP001175271"/>
    </source>
</evidence>
<feature type="transmembrane region" description="Helical" evidence="1">
    <location>
        <begin position="124"/>
        <end position="149"/>
    </location>
</feature>